<dbReference type="Gene3D" id="3.20.20.70">
    <property type="entry name" value="Aldolase class I"/>
    <property type="match status" value="1"/>
</dbReference>
<dbReference type="HAMAP" id="MF_00056">
    <property type="entry name" value="KDO8P_synth"/>
    <property type="match status" value="1"/>
</dbReference>
<sequence length="268" mass="28226">MTLPSFLPSAPIFLIAGPCAMESSEMVMNTAATLKKICAAHNIPLIFKSSFDKANRTAGDAPRGLGMETGLQLLAAVRDELSLPVLTDVHWPTQAAEVAKVADVLQIPAFLCRQTDLVSACAATGRAVLIKKGQFLAPQDMTHIAAKAQVAGAKDVLLCERGASFGYNNLVADMRSLVVMRQTGCPVVFDATHSAQLPGAGDGKSSGAREMVLPLAQAAVAVGVNGLFVETHPNPSQAISDAATQWPLDQMDALLRSITAIDRARQTH</sequence>
<dbReference type="InterPro" id="IPR006218">
    <property type="entry name" value="DAHP1/KDSA"/>
</dbReference>
<gene>
    <name evidence="9 11" type="primary">kdsA</name>
    <name evidence="11" type="ORF">NQX30_02720</name>
</gene>
<keyword evidence="7 9" id="KW-0448">Lipopolysaccharide biosynthesis</keyword>
<comment type="pathway">
    <text evidence="3 9">Carbohydrate biosynthesis; 3-deoxy-D-manno-octulosonate biosynthesis; 3-deoxy-D-manno-octulosonate from D-ribulose 5-phosphate: step 2/3.</text>
</comment>
<evidence type="ECO:0000256" key="6">
    <source>
        <dbReference type="ARBA" id="ARBA00022679"/>
    </source>
</evidence>
<comment type="pathway">
    <text evidence="2">Bacterial outer membrane biogenesis; lipopolysaccharide biosynthesis.</text>
</comment>
<dbReference type="EC" id="2.5.1.55" evidence="9"/>
<comment type="caution">
    <text evidence="11">The sequence shown here is derived from an EMBL/GenBank/DDBJ whole genome shotgun (WGS) entry which is preliminary data.</text>
</comment>
<keyword evidence="12" id="KW-1185">Reference proteome</keyword>
<organism evidence="11 12">
    <name type="scientific">Candidatus Doriopsillibacter californiensis</name>
    <dbReference type="NCBI Taxonomy" id="2970740"/>
    <lineage>
        <taxon>Bacteria</taxon>
        <taxon>Pseudomonadati</taxon>
        <taxon>Pseudomonadota</taxon>
        <taxon>Gammaproteobacteria</taxon>
        <taxon>Candidatus Tethybacterales</taxon>
        <taxon>Candidatus Persebacteraceae</taxon>
        <taxon>Candidatus Doriopsillibacter</taxon>
    </lineage>
</organism>
<dbReference type="PANTHER" id="PTHR21057">
    <property type="entry name" value="PHOSPHO-2-DEHYDRO-3-DEOXYHEPTONATE ALDOLASE"/>
    <property type="match status" value="1"/>
</dbReference>
<reference evidence="11" key="1">
    <citation type="submission" date="2022-08" db="EMBL/GenBank/DDBJ databases">
        <authorList>
            <person name="Dzunkova M."/>
            <person name="La Clair J."/>
            <person name="Tyml T."/>
            <person name="Doud D."/>
            <person name="Schulz F."/>
            <person name="Piquer S."/>
            <person name="Porcel Sanchis D."/>
            <person name="Osborn A."/>
            <person name="Robinson D."/>
            <person name="Louie K.B."/>
            <person name="Bowen B.P."/>
            <person name="Bowers R."/>
            <person name="Lee J."/>
            <person name="Arnau Llombart V."/>
            <person name="Diaz Villanueva W."/>
            <person name="Gosliner T."/>
            <person name="Northen T."/>
            <person name="Cheng J.-F."/>
            <person name="Burkart M.D."/>
            <person name="Woyke T."/>
        </authorList>
    </citation>
    <scope>NUCLEOTIDE SEQUENCE</scope>
    <source>
        <strain evidence="11">Df01</strain>
    </source>
</reference>
<dbReference type="Proteomes" id="UP001168167">
    <property type="component" value="Unassembled WGS sequence"/>
</dbReference>
<evidence type="ECO:0000256" key="3">
    <source>
        <dbReference type="ARBA" id="ARBA00004845"/>
    </source>
</evidence>
<keyword evidence="6 9" id="KW-0808">Transferase</keyword>
<evidence type="ECO:0000256" key="5">
    <source>
        <dbReference type="ARBA" id="ARBA00022490"/>
    </source>
</evidence>
<proteinExistence type="inferred from homology"/>
<evidence type="ECO:0000313" key="12">
    <source>
        <dbReference type="Proteomes" id="UP001168167"/>
    </source>
</evidence>
<dbReference type="NCBIfam" id="NF003543">
    <property type="entry name" value="PRK05198.1"/>
    <property type="match status" value="1"/>
</dbReference>
<dbReference type="InterPro" id="IPR006269">
    <property type="entry name" value="KDO8P_synthase"/>
</dbReference>
<comment type="similarity">
    <text evidence="4 9">Belongs to the KdsA family.</text>
</comment>
<evidence type="ECO:0000256" key="9">
    <source>
        <dbReference type="HAMAP-Rule" id="MF_00056"/>
    </source>
</evidence>
<comment type="subcellular location">
    <subcellularLocation>
        <location evidence="1 9">Cytoplasm</location>
    </subcellularLocation>
</comment>
<dbReference type="NCBIfam" id="TIGR01362">
    <property type="entry name" value="KDO8P_synth"/>
    <property type="match status" value="1"/>
</dbReference>
<dbReference type="GO" id="GO:0008676">
    <property type="term" value="F:3-deoxy-8-phosphooctulonate synthase activity"/>
    <property type="evidence" value="ECO:0007669"/>
    <property type="project" value="UniProtKB-EC"/>
</dbReference>
<evidence type="ECO:0000256" key="4">
    <source>
        <dbReference type="ARBA" id="ARBA00010499"/>
    </source>
</evidence>
<feature type="domain" description="DAHP synthetase I/KDSA" evidence="10">
    <location>
        <begin position="11"/>
        <end position="256"/>
    </location>
</feature>
<dbReference type="SUPFAM" id="SSF51569">
    <property type="entry name" value="Aldolase"/>
    <property type="match status" value="1"/>
</dbReference>
<dbReference type="InterPro" id="IPR013785">
    <property type="entry name" value="Aldolase_TIM"/>
</dbReference>
<evidence type="ECO:0000256" key="1">
    <source>
        <dbReference type="ARBA" id="ARBA00004496"/>
    </source>
</evidence>
<evidence type="ECO:0000256" key="7">
    <source>
        <dbReference type="ARBA" id="ARBA00022985"/>
    </source>
</evidence>
<evidence type="ECO:0000256" key="8">
    <source>
        <dbReference type="ARBA" id="ARBA00049112"/>
    </source>
</evidence>
<comment type="catalytic activity">
    <reaction evidence="8 9">
        <text>D-arabinose 5-phosphate + phosphoenolpyruvate + H2O = 3-deoxy-alpha-D-manno-2-octulosonate-8-phosphate + phosphate</text>
        <dbReference type="Rhea" id="RHEA:14053"/>
        <dbReference type="ChEBI" id="CHEBI:15377"/>
        <dbReference type="ChEBI" id="CHEBI:43474"/>
        <dbReference type="ChEBI" id="CHEBI:57693"/>
        <dbReference type="ChEBI" id="CHEBI:58702"/>
        <dbReference type="ChEBI" id="CHEBI:85985"/>
        <dbReference type="EC" id="2.5.1.55"/>
    </reaction>
</comment>
<name>A0ABT7QLA0_9GAMM</name>
<evidence type="ECO:0000259" key="10">
    <source>
        <dbReference type="Pfam" id="PF00793"/>
    </source>
</evidence>
<dbReference type="Pfam" id="PF00793">
    <property type="entry name" value="DAHP_synth_1"/>
    <property type="match status" value="1"/>
</dbReference>
<protein>
    <recommendedName>
        <fullName evidence="9">2-dehydro-3-deoxyphosphooctonate aldolase</fullName>
        <ecNumber evidence="9">2.5.1.55</ecNumber>
    </recommendedName>
    <alternativeName>
        <fullName evidence="9">3-deoxy-D-manno-octulosonic acid 8-phosphate synthase</fullName>
    </alternativeName>
    <alternativeName>
        <fullName evidence="9">KDO-8-phosphate synthase</fullName>
        <shortName evidence="9">KDO 8-P synthase</shortName>
        <shortName evidence="9">KDOPS</shortName>
    </alternativeName>
    <alternativeName>
        <fullName evidence="9">Phospho-2-dehydro-3-deoxyoctonate aldolase</fullName>
    </alternativeName>
</protein>
<accession>A0ABT7QLA0</accession>
<dbReference type="EMBL" id="JANQAO010000001">
    <property type="protein sequence ID" value="MDM5147288.1"/>
    <property type="molecule type" value="Genomic_DNA"/>
</dbReference>
<evidence type="ECO:0000313" key="11">
    <source>
        <dbReference type="EMBL" id="MDM5147288.1"/>
    </source>
</evidence>
<reference evidence="11" key="2">
    <citation type="journal article" date="2023" name="Microbiome">
        <title>Synthase-selected sorting approach identifies a beta-lactone synthase in a nudibranch symbiotic bacterium.</title>
        <authorList>
            <person name="Dzunkova M."/>
            <person name="La Clair J.J."/>
            <person name="Tyml T."/>
            <person name="Doud D."/>
            <person name="Schulz F."/>
            <person name="Piquer-Esteban S."/>
            <person name="Porcel Sanchis D."/>
            <person name="Osborn A."/>
            <person name="Robinson D."/>
            <person name="Louie K.B."/>
            <person name="Bowen B.P."/>
            <person name="Bowers R.M."/>
            <person name="Lee J."/>
            <person name="Arnau V."/>
            <person name="Diaz-Villanueva W."/>
            <person name="Stepanauskas R."/>
            <person name="Gosliner T."/>
            <person name="Date S.V."/>
            <person name="Northen T.R."/>
            <person name="Cheng J.F."/>
            <person name="Burkart M.D."/>
            <person name="Woyke T."/>
        </authorList>
    </citation>
    <scope>NUCLEOTIDE SEQUENCE</scope>
    <source>
        <strain evidence="11">Df01</strain>
    </source>
</reference>
<evidence type="ECO:0000256" key="2">
    <source>
        <dbReference type="ARBA" id="ARBA00004756"/>
    </source>
</evidence>
<keyword evidence="5 9" id="KW-0963">Cytoplasm</keyword>